<dbReference type="RefSeq" id="XP_004998883.1">
    <property type="nucleotide sequence ID" value="XM_004998826.1"/>
</dbReference>
<dbReference type="GeneID" id="16067859"/>
<evidence type="ECO:0000256" key="1">
    <source>
        <dbReference type="SAM" id="MobiDB-lite"/>
    </source>
</evidence>
<dbReference type="Proteomes" id="UP000007799">
    <property type="component" value="Unassembled WGS sequence"/>
</dbReference>
<sequence length="240" mass="26257">MKLWRGVDAVPPVTRFKRRCNCSKDEASRRANPLDGIYLFRPVSQDPAAQPHLAPATQHALRSEAGPLPQFCRTFEEYTRALATEVSDAQYALAKEVKRADDRVTACMLASERRAVQMRRTSERLHGLRQVGHMVACTRDNTQFLLSQLVQLNEALPVDEQVPLPPILQRQLQQQQQHRDTPTDGRGGGEGDGGGQEHDEEGEGDAEDNAHVQGVEAGTLARDGEGEGDGDDGNGDAGAK</sequence>
<dbReference type="AlphaFoldDB" id="F2TW67"/>
<evidence type="ECO:0000313" key="3">
    <source>
        <dbReference type="Proteomes" id="UP000007799"/>
    </source>
</evidence>
<feature type="compositionally biased region" description="Basic and acidic residues" evidence="1">
    <location>
        <begin position="177"/>
        <end position="189"/>
    </location>
</feature>
<evidence type="ECO:0008006" key="4">
    <source>
        <dbReference type="Google" id="ProtNLM"/>
    </source>
</evidence>
<accession>F2TW67</accession>
<name>F2TW67_SALR5</name>
<feature type="region of interest" description="Disordered" evidence="1">
    <location>
        <begin position="170"/>
        <end position="240"/>
    </location>
</feature>
<gene>
    <name evidence="2" type="ORF">PTSG_00331</name>
</gene>
<dbReference type="InParanoid" id="F2TW67"/>
<protein>
    <recommendedName>
        <fullName evidence="4">BLOC-1-related complex subunit 5</fullName>
    </recommendedName>
</protein>
<dbReference type="EMBL" id="GL832955">
    <property type="protein sequence ID" value="EGD72313.1"/>
    <property type="molecule type" value="Genomic_DNA"/>
</dbReference>
<reference evidence="2" key="1">
    <citation type="submission" date="2009-08" db="EMBL/GenBank/DDBJ databases">
        <title>Annotation of Salpingoeca rosetta.</title>
        <authorList>
            <consortium name="The Broad Institute Genome Sequencing Platform"/>
            <person name="Russ C."/>
            <person name="Cuomo C."/>
            <person name="Burger G."/>
            <person name="Gray M.W."/>
            <person name="Holland P.W.H."/>
            <person name="King N."/>
            <person name="Lang F.B.F."/>
            <person name="Roger A.J."/>
            <person name="Ruiz-Trillo I."/>
            <person name="Young S.K."/>
            <person name="Zeng Q."/>
            <person name="Gargeya S."/>
            <person name="Alvarado L."/>
            <person name="Berlin A."/>
            <person name="Chapman S.B."/>
            <person name="Chen Z."/>
            <person name="Freedman E."/>
            <person name="Gellesch M."/>
            <person name="Goldberg J."/>
            <person name="Griggs A."/>
            <person name="Gujja S."/>
            <person name="Heilman E."/>
            <person name="Heiman D."/>
            <person name="Howarth C."/>
            <person name="Mehta T."/>
            <person name="Neiman D."/>
            <person name="Pearson M."/>
            <person name="Roberts A."/>
            <person name="Saif S."/>
            <person name="Shea T."/>
            <person name="Shenoy N."/>
            <person name="Sisk P."/>
            <person name="Stolte C."/>
            <person name="Sykes S."/>
            <person name="White J."/>
            <person name="Yandava C."/>
            <person name="Haas B."/>
            <person name="Nusbaum C."/>
            <person name="Birren B."/>
        </authorList>
    </citation>
    <scope>NUCLEOTIDE SEQUENCE [LARGE SCALE GENOMIC DNA]</scope>
    <source>
        <strain evidence="2">ATCC 50818</strain>
    </source>
</reference>
<evidence type="ECO:0000313" key="2">
    <source>
        <dbReference type="EMBL" id="EGD72313.1"/>
    </source>
</evidence>
<feature type="compositionally biased region" description="Acidic residues" evidence="1">
    <location>
        <begin position="198"/>
        <end position="207"/>
    </location>
</feature>
<proteinExistence type="predicted"/>
<organism evidence="3">
    <name type="scientific">Salpingoeca rosetta (strain ATCC 50818 / BSB-021)</name>
    <dbReference type="NCBI Taxonomy" id="946362"/>
    <lineage>
        <taxon>Eukaryota</taxon>
        <taxon>Choanoflagellata</taxon>
        <taxon>Craspedida</taxon>
        <taxon>Salpingoecidae</taxon>
        <taxon>Salpingoeca</taxon>
    </lineage>
</organism>
<keyword evidence="3" id="KW-1185">Reference proteome</keyword>
<dbReference type="KEGG" id="sre:PTSG_00331"/>